<evidence type="ECO:0000313" key="2">
    <source>
        <dbReference type="EMBL" id="GBM65463.1"/>
    </source>
</evidence>
<name>A0A4Y2HK97_ARAVE</name>
<sequence>MENDANPQQRAVNCRRHRERRLSLWRRFIVVELLSWVILISAHPSPEKLCTDEDEISAMFLLPNTTALIPTHGSECYSKHQTGITLVAS</sequence>
<proteinExistence type="predicted"/>
<protein>
    <submittedName>
        <fullName evidence="2">Uncharacterized protein</fullName>
    </submittedName>
</protein>
<accession>A0A4Y2HK97</accession>
<gene>
    <name evidence="2" type="ORF">AVEN_117309_1</name>
</gene>
<evidence type="ECO:0000313" key="3">
    <source>
        <dbReference type="Proteomes" id="UP000499080"/>
    </source>
</evidence>
<feature type="signal peptide" evidence="1">
    <location>
        <begin position="1"/>
        <end position="42"/>
    </location>
</feature>
<dbReference type="EMBL" id="BGPR01001979">
    <property type="protein sequence ID" value="GBM65463.1"/>
    <property type="molecule type" value="Genomic_DNA"/>
</dbReference>
<keyword evidence="3" id="KW-1185">Reference proteome</keyword>
<reference evidence="2 3" key="1">
    <citation type="journal article" date="2019" name="Sci. Rep.">
        <title>Orb-weaving spider Araneus ventricosus genome elucidates the spidroin gene catalogue.</title>
        <authorList>
            <person name="Kono N."/>
            <person name="Nakamura H."/>
            <person name="Ohtoshi R."/>
            <person name="Moran D.A.P."/>
            <person name="Shinohara A."/>
            <person name="Yoshida Y."/>
            <person name="Fujiwara M."/>
            <person name="Mori M."/>
            <person name="Tomita M."/>
            <person name="Arakawa K."/>
        </authorList>
    </citation>
    <scope>NUCLEOTIDE SEQUENCE [LARGE SCALE GENOMIC DNA]</scope>
</reference>
<organism evidence="2 3">
    <name type="scientific">Araneus ventricosus</name>
    <name type="common">Orbweaver spider</name>
    <name type="synonym">Epeira ventricosa</name>
    <dbReference type="NCBI Taxonomy" id="182803"/>
    <lineage>
        <taxon>Eukaryota</taxon>
        <taxon>Metazoa</taxon>
        <taxon>Ecdysozoa</taxon>
        <taxon>Arthropoda</taxon>
        <taxon>Chelicerata</taxon>
        <taxon>Arachnida</taxon>
        <taxon>Araneae</taxon>
        <taxon>Araneomorphae</taxon>
        <taxon>Entelegynae</taxon>
        <taxon>Araneoidea</taxon>
        <taxon>Araneidae</taxon>
        <taxon>Araneus</taxon>
    </lineage>
</organism>
<keyword evidence="1" id="KW-0732">Signal</keyword>
<dbReference type="Proteomes" id="UP000499080">
    <property type="component" value="Unassembled WGS sequence"/>
</dbReference>
<dbReference type="AlphaFoldDB" id="A0A4Y2HK97"/>
<evidence type="ECO:0000256" key="1">
    <source>
        <dbReference type="SAM" id="SignalP"/>
    </source>
</evidence>
<feature type="chain" id="PRO_5021400247" evidence="1">
    <location>
        <begin position="43"/>
        <end position="89"/>
    </location>
</feature>
<comment type="caution">
    <text evidence="2">The sequence shown here is derived from an EMBL/GenBank/DDBJ whole genome shotgun (WGS) entry which is preliminary data.</text>
</comment>